<evidence type="ECO:0000313" key="2">
    <source>
        <dbReference type="Proteomes" id="UP000827544"/>
    </source>
</evidence>
<organism evidence="1 2">
    <name type="scientific">Bacillus phage vB_BanS_Nate</name>
    <dbReference type="NCBI Taxonomy" id="2894788"/>
    <lineage>
        <taxon>Viruses</taxon>
        <taxon>Duplodnaviria</taxon>
        <taxon>Heunggongvirae</taxon>
        <taxon>Uroviricota</taxon>
        <taxon>Caudoviricetes</taxon>
        <taxon>Joanripponvirinae</taxon>
        <taxon>Natevirus</taxon>
        <taxon>Natevirus nate</taxon>
    </lineage>
</organism>
<protein>
    <submittedName>
        <fullName evidence="1">Uncharacterized protein</fullName>
    </submittedName>
</protein>
<evidence type="ECO:0000313" key="1">
    <source>
        <dbReference type="EMBL" id="UGO50871.1"/>
    </source>
</evidence>
<dbReference type="EMBL" id="OK499992">
    <property type="protein sequence ID" value="UGO50871.1"/>
    <property type="molecule type" value="Genomic_DNA"/>
</dbReference>
<accession>A0AAE8YUM7</accession>
<gene>
    <name evidence="1" type="ORF">NATE_18</name>
</gene>
<dbReference type="Proteomes" id="UP000827544">
    <property type="component" value="Segment"/>
</dbReference>
<proteinExistence type="predicted"/>
<sequence length="128" mass="14959">MTTVYIKSFDTLVTDVFFQVEISHNGEIQYETMSPESLMELIKRPNVEVTYDEEFESGRSIDQMIDSVDMMYAEICNDDTDGEFDLYLHMVTAKYGEVTYDREGKFIRTYKTFKSAKNRALKLTNNII</sequence>
<reference evidence="1" key="1">
    <citation type="submission" date="2021-10" db="EMBL/GenBank/DDBJ databases">
        <authorList>
            <person name="Lavering E.D."/>
            <person name="James R."/>
            <person name="Fairholm J.D."/>
            <person name="Ogilvie B.H."/>
            <person name="Thurgood T.L."/>
            <person name="Robison R.A."/>
            <person name="Grose J.H."/>
        </authorList>
    </citation>
    <scope>NUCLEOTIDE SEQUENCE</scope>
</reference>
<name>A0AAE8YUM7_9CAUD</name>
<keyword evidence="2" id="KW-1185">Reference proteome</keyword>